<sequence length="261" mass="29721">MLTREESRQLNDYCQKDPRLKALLKRLEEEHRAEVSRISHEIRNPVTLINSYLQLTRNHYPQVDEFSTWKPILENMEFLKELLEELSRYNHAGTLRPEVFSLTELLEDICRDAGNAWTSVRISFRKETAVPMAYADKTKLREAVLNLIRNSAEALRDSVAGEIRLSLSFENEWFLIKVSNNGPQILPERLEDIFEPFVSYKRDGTGLGLPIVRSIANAHGGSITVTSTSDSTCFCLKLPAPAALKETLREAACARADKEEA</sequence>
<dbReference type="Pfam" id="PF02518">
    <property type="entry name" value="HATPase_c"/>
    <property type="match status" value="1"/>
</dbReference>
<organism evidence="7 8">
    <name type="scientific">Candidatus Pullilachnospira stercoravium</name>
    <dbReference type="NCBI Taxonomy" id="2840913"/>
    <lineage>
        <taxon>Bacteria</taxon>
        <taxon>Bacillati</taxon>
        <taxon>Bacillota</taxon>
        <taxon>Clostridia</taxon>
        <taxon>Lachnospirales</taxon>
        <taxon>Lachnospiraceae</taxon>
        <taxon>Lachnospiraceae incertae sedis</taxon>
        <taxon>Candidatus Pullilachnospira</taxon>
    </lineage>
</organism>
<dbReference type="InterPro" id="IPR036890">
    <property type="entry name" value="HATPase_C_sf"/>
</dbReference>
<reference evidence="7" key="1">
    <citation type="submission" date="2020-10" db="EMBL/GenBank/DDBJ databases">
        <authorList>
            <person name="Gilroy R."/>
        </authorList>
    </citation>
    <scope>NUCLEOTIDE SEQUENCE</scope>
    <source>
        <strain evidence="7">ChiBcec2-4451</strain>
    </source>
</reference>
<dbReference type="Gene3D" id="3.30.565.10">
    <property type="entry name" value="Histidine kinase-like ATPase, C-terminal domain"/>
    <property type="match status" value="1"/>
</dbReference>
<reference evidence="7" key="2">
    <citation type="journal article" date="2021" name="PeerJ">
        <title>Extensive microbial diversity within the chicken gut microbiome revealed by metagenomics and culture.</title>
        <authorList>
            <person name="Gilroy R."/>
            <person name="Ravi A."/>
            <person name="Getino M."/>
            <person name="Pursley I."/>
            <person name="Horton D.L."/>
            <person name="Alikhan N.F."/>
            <person name="Baker D."/>
            <person name="Gharbi K."/>
            <person name="Hall N."/>
            <person name="Watson M."/>
            <person name="Adriaenssens E.M."/>
            <person name="Foster-Nyarko E."/>
            <person name="Jarju S."/>
            <person name="Secka A."/>
            <person name="Antonio M."/>
            <person name="Oren A."/>
            <person name="Chaudhuri R.R."/>
            <person name="La Ragione R."/>
            <person name="Hildebrand F."/>
            <person name="Pallen M.J."/>
        </authorList>
    </citation>
    <scope>NUCLEOTIDE SEQUENCE</scope>
    <source>
        <strain evidence="7">ChiBcec2-4451</strain>
    </source>
</reference>
<comment type="caution">
    <text evidence="7">The sequence shown here is derived from an EMBL/GenBank/DDBJ whole genome shotgun (WGS) entry which is preliminary data.</text>
</comment>
<dbReference type="InterPro" id="IPR003661">
    <property type="entry name" value="HisK_dim/P_dom"/>
</dbReference>
<keyword evidence="4 7" id="KW-0418">Kinase</keyword>
<dbReference type="AlphaFoldDB" id="A0A9D1T764"/>
<dbReference type="SMART" id="SM00387">
    <property type="entry name" value="HATPase_c"/>
    <property type="match status" value="1"/>
</dbReference>
<accession>A0A9D1T764</accession>
<keyword evidence="3" id="KW-0597">Phosphoprotein</keyword>
<dbReference type="InterPro" id="IPR036097">
    <property type="entry name" value="HisK_dim/P_sf"/>
</dbReference>
<evidence type="ECO:0000259" key="6">
    <source>
        <dbReference type="PROSITE" id="PS50109"/>
    </source>
</evidence>
<keyword evidence="4 7" id="KW-0808">Transferase</keyword>
<evidence type="ECO:0000313" key="7">
    <source>
        <dbReference type="EMBL" id="HIV13931.1"/>
    </source>
</evidence>
<evidence type="ECO:0000256" key="1">
    <source>
        <dbReference type="ARBA" id="ARBA00000085"/>
    </source>
</evidence>
<gene>
    <name evidence="7" type="ORF">IAA63_12455</name>
</gene>
<dbReference type="EC" id="2.7.13.3" evidence="2"/>
<dbReference type="SUPFAM" id="SSF55874">
    <property type="entry name" value="ATPase domain of HSP90 chaperone/DNA topoisomerase II/histidine kinase"/>
    <property type="match status" value="1"/>
</dbReference>
<dbReference type="GO" id="GO:0000155">
    <property type="term" value="F:phosphorelay sensor kinase activity"/>
    <property type="evidence" value="ECO:0007669"/>
    <property type="project" value="InterPro"/>
</dbReference>
<dbReference type="PANTHER" id="PTHR43547">
    <property type="entry name" value="TWO-COMPONENT HISTIDINE KINASE"/>
    <property type="match status" value="1"/>
</dbReference>
<comment type="catalytic activity">
    <reaction evidence="1">
        <text>ATP + protein L-histidine = ADP + protein N-phospho-L-histidine.</text>
        <dbReference type="EC" id="2.7.13.3"/>
    </reaction>
</comment>
<evidence type="ECO:0000256" key="3">
    <source>
        <dbReference type="ARBA" id="ARBA00022553"/>
    </source>
</evidence>
<dbReference type="CDD" id="cd00082">
    <property type="entry name" value="HisKA"/>
    <property type="match status" value="1"/>
</dbReference>
<dbReference type="SUPFAM" id="SSF47384">
    <property type="entry name" value="Homodimeric domain of signal transducing histidine kinase"/>
    <property type="match status" value="1"/>
</dbReference>
<evidence type="ECO:0000313" key="8">
    <source>
        <dbReference type="Proteomes" id="UP000886723"/>
    </source>
</evidence>
<feature type="domain" description="Histidine kinase" evidence="6">
    <location>
        <begin position="37"/>
        <end position="242"/>
    </location>
</feature>
<evidence type="ECO:0000256" key="2">
    <source>
        <dbReference type="ARBA" id="ARBA00012438"/>
    </source>
</evidence>
<name>A0A9D1T764_9FIRM</name>
<evidence type="ECO:0000256" key="4">
    <source>
        <dbReference type="ARBA" id="ARBA00022777"/>
    </source>
</evidence>
<dbReference type="InterPro" id="IPR005467">
    <property type="entry name" value="His_kinase_dom"/>
</dbReference>
<dbReference type="PRINTS" id="PR00344">
    <property type="entry name" value="BCTRLSENSOR"/>
</dbReference>
<proteinExistence type="predicted"/>
<protein>
    <recommendedName>
        <fullName evidence="2">histidine kinase</fullName>
        <ecNumber evidence="2">2.7.13.3</ecNumber>
    </recommendedName>
</protein>
<dbReference type="InterPro" id="IPR003594">
    <property type="entry name" value="HATPase_dom"/>
</dbReference>
<dbReference type="PANTHER" id="PTHR43547:SF2">
    <property type="entry name" value="HYBRID SIGNAL TRANSDUCTION HISTIDINE KINASE C"/>
    <property type="match status" value="1"/>
</dbReference>
<keyword evidence="5" id="KW-0902">Two-component regulatory system</keyword>
<dbReference type="Gene3D" id="1.10.287.130">
    <property type="match status" value="1"/>
</dbReference>
<dbReference type="InterPro" id="IPR004358">
    <property type="entry name" value="Sig_transdc_His_kin-like_C"/>
</dbReference>
<dbReference type="EMBL" id="DVON01000266">
    <property type="protein sequence ID" value="HIV13931.1"/>
    <property type="molecule type" value="Genomic_DNA"/>
</dbReference>
<dbReference type="Proteomes" id="UP000886723">
    <property type="component" value="Unassembled WGS sequence"/>
</dbReference>
<dbReference type="PROSITE" id="PS50109">
    <property type="entry name" value="HIS_KIN"/>
    <property type="match status" value="1"/>
</dbReference>
<evidence type="ECO:0000256" key="5">
    <source>
        <dbReference type="ARBA" id="ARBA00023012"/>
    </source>
</evidence>
<dbReference type="CDD" id="cd00075">
    <property type="entry name" value="HATPase"/>
    <property type="match status" value="1"/>
</dbReference>